<evidence type="ECO:0000256" key="4">
    <source>
        <dbReference type="ARBA" id="ARBA00022448"/>
    </source>
</evidence>
<keyword evidence="7" id="KW-1005">Bacterial flagellum biogenesis</keyword>
<evidence type="ECO:0000313" key="13">
    <source>
        <dbReference type="Proteomes" id="UP000095200"/>
    </source>
</evidence>
<dbReference type="GO" id="GO:0015031">
    <property type="term" value="P:protein transport"/>
    <property type="evidence" value="ECO:0007669"/>
    <property type="project" value="UniProtKB-KW"/>
</dbReference>
<name>A0A194ADZ3_9BACT</name>
<dbReference type="NCBIfam" id="TIGR02473">
    <property type="entry name" value="flagell_FliJ"/>
    <property type="match status" value="1"/>
</dbReference>
<dbReference type="InterPro" id="IPR053716">
    <property type="entry name" value="Flag_assembly_chemotaxis_eff"/>
</dbReference>
<dbReference type="GO" id="GO:0006935">
    <property type="term" value="P:chemotaxis"/>
    <property type="evidence" value="ECO:0007669"/>
    <property type="project" value="UniProtKB-KW"/>
</dbReference>
<evidence type="ECO:0000256" key="7">
    <source>
        <dbReference type="ARBA" id="ARBA00022795"/>
    </source>
</evidence>
<proteinExistence type="inferred from homology"/>
<keyword evidence="11" id="KW-0175">Coiled coil</keyword>
<dbReference type="GO" id="GO:0005886">
    <property type="term" value="C:plasma membrane"/>
    <property type="evidence" value="ECO:0007669"/>
    <property type="project" value="UniProtKB-SubCell"/>
</dbReference>
<feature type="coiled-coil region" evidence="11">
    <location>
        <begin position="73"/>
        <end position="131"/>
    </location>
</feature>
<evidence type="ECO:0000313" key="12">
    <source>
        <dbReference type="EMBL" id="GAU07420.1"/>
    </source>
</evidence>
<comment type="subcellular location">
    <subcellularLocation>
        <location evidence="1">Cell membrane</location>
        <topology evidence="1">Peripheral membrane protein</topology>
        <orientation evidence="1">Cytoplasmic side</orientation>
    </subcellularLocation>
</comment>
<dbReference type="AlphaFoldDB" id="A0A194ADZ3"/>
<evidence type="ECO:0000256" key="9">
    <source>
        <dbReference type="ARBA" id="ARBA00023136"/>
    </source>
</evidence>
<dbReference type="GO" id="GO:0044781">
    <property type="term" value="P:bacterial-type flagellum organization"/>
    <property type="evidence" value="ECO:0007669"/>
    <property type="project" value="UniProtKB-KW"/>
</dbReference>
<keyword evidence="4" id="KW-0813">Transport</keyword>
<dbReference type="EMBL" id="BDFE01000004">
    <property type="protein sequence ID" value="GAU07420.1"/>
    <property type="molecule type" value="Genomic_DNA"/>
</dbReference>
<keyword evidence="8" id="KW-0653">Protein transport</keyword>
<dbReference type="OrthoDB" id="5471173at2"/>
<evidence type="ECO:0000256" key="1">
    <source>
        <dbReference type="ARBA" id="ARBA00004413"/>
    </source>
</evidence>
<evidence type="ECO:0000256" key="3">
    <source>
        <dbReference type="ARBA" id="ARBA00020392"/>
    </source>
</evidence>
<comment type="similarity">
    <text evidence="2">Belongs to the FliJ family.</text>
</comment>
<evidence type="ECO:0000256" key="11">
    <source>
        <dbReference type="SAM" id="Coils"/>
    </source>
</evidence>
<keyword evidence="6" id="KW-0145">Chemotaxis</keyword>
<dbReference type="RefSeq" id="WP_069857117.1">
    <property type="nucleotide sequence ID" value="NZ_BDFE01000004.1"/>
</dbReference>
<organism evidence="12 13">
    <name type="scientific">Desulfoplanes formicivorans</name>
    <dbReference type="NCBI Taxonomy" id="1592317"/>
    <lineage>
        <taxon>Bacteria</taxon>
        <taxon>Pseudomonadati</taxon>
        <taxon>Thermodesulfobacteriota</taxon>
        <taxon>Desulfovibrionia</taxon>
        <taxon>Desulfovibrionales</taxon>
        <taxon>Desulfoplanaceae</taxon>
        <taxon>Desulfoplanes</taxon>
    </lineage>
</organism>
<dbReference type="InterPro" id="IPR012823">
    <property type="entry name" value="Flagell_FliJ"/>
</dbReference>
<keyword evidence="13" id="KW-1185">Reference proteome</keyword>
<keyword evidence="12" id="KW-0966">Cell projection</keyword>
<accession>A0A194ADZ3</accession>
<keyword evidence="5" id="KW-1003">Cell membrane</keyword>
<evidence type="ECO:0000256" key="8">
    <source>
        <dbReference type="ARBA" id="ARBA00022927"/>
    </source>
</evidence>
<dbReference type="GO" id="GO:0009288">
    <property type="term" value="C:bacterial-type flagellum"/>
    <property type="evidence" value="ECO:0007669"/>
    <property type="project" value="InterPro"/>
</dbReference>
<keyword evidence="10" id="KW-1006">Bacterial flagellum protein export</keyword>
<protein>
    <recommendedName>
        <fullName evidence="3">Flagellar FliJ protein</fullName>
    </recommendedName>
</protein>
<reference evidence="13" key="1">
    <citation type="submission" date="2016-06" db="EMBL/GenBank/DDBJ databases">
        <title>Draft genome sequence of Desulfoplanes formicivorans strain Pf12B.</title>
        <authorList>
            <person name="Watanabe M."/>
            <person name="Kojima H."/>
            <person name="Fukui M."/>
        </authorList>
    </citation>
    <scope>NUCLEOTIDE SEQUENCE [LARGE SCALE GENOMIC DNA]</scope>
    <source>
        <strain evidence="13">Pf12B</strain>
    </source>
</reference>
<dbReference type="GO" id="GO:0071973">
    <property type="term" value="P:bacterial-type flagellum-dependent cell motility"/>
    <property type="evidence" value="ECO:0007669"/>
    <property type="project" value="InterPro"/>
</dbReference>
<gene>
    <name evidence="12" type="ORF">DPF_0098</name>
</gene>
<keyword evidence="9" id="KW-0472">Membrane</keyword>
<dbReference type="Gene3D" id="1.10.287.1700">
    <property type="match status" value="1"/>
</dbReference>
<comment type="caution">
    <text evidence="12">The sequence shown here is derived from an EMBL/GenBank/DDBJ whole genome shotgun (WGS) entry which is preliminary data.</text>
</comment>
<dbReference type="STRING" id="1592317.DPF_0098"/>
<evidence type="ECO:0000256" key="10">
    <source>
        <dbReference type="ARBA" id="ARBA00023225"/>
    </source>
</evidence>
<dbReference type="Pfam" id="PF02050">
    <property type="entry name" value="FliJ"/>
    <property type="match status" value="1"/>
</dbReference>
<keyword evidence="12" id="KW-0969">Cilium</keyword>
<dbReference type="Proteomes" id="UP000095200">
    <property type="component" value="Unassembled WGS sequence"/>
</dbReference>
<evidence type="ECO:0000256" key="6">
    <source>
        <dbReference type="ARBA" id="ARBA00022500"/>
    </source>
</evidence>
<sequence length="150" mass="17736">MSRSFVFKLASILQYRLQQEEQAQLAFSQAKTRYEHQGRLVRQLMAQQQTCDAQFMQQQSMTQAELWLWGNYKKRIEQDRAQAETLLGEYARDVEKKRSHLIACARDRKLLEKLKTNQAREHANKERALEQKEFDETATLRFDKAGPQTV</sequence>
<evidence type="ECO:0000256" key="5">
    <source>
        <dbReference type="ARBA" id="ARBA00022475"/>
    </source>
</evidence>
<evidence type="ECO:0000256" key="2">
    <source>
        <dbReference type="ARBA" id="ARBA00010004"/>
    </source>
</evidence>
<keyword evidence="12" id="KW-0282">Flagellum</keyword>